<dbReference type="AlphaFoldDB" id="A0A8S1R893"/>
<comment type="caution">
    <text evidence="1">The sequence shown here is derived from an EMBL/GenBank/DDBJ whole genome shotgun (WGS) entry which is preliminary data.</text>
</comment>
<dbReference type="OrthoDB" id="298777at2759"/>
<name>A0A8S1R893_9CILI</name>
<reference evidence="1" key="1">
    <citation type="submission" date="2021-01" db="EMBL/GenBank/DDBJ databases">
        <authorList>
            <consortium name="Genoscope - CEA"/>
            <person name="William W."/>
        </authorList>
    </citation>
    <scope>NUCLEOTIDE SEQUENCE</scope>
</reference>
<evidence type="ECO:0000313" key="2">
    <source>
        <dbReference type="Proteomes" id="UP000692954"/>
    </source>
</evidence>
<evidence type="ECO:0000313" key="1">
    <source>
        <dbReference type="EMBL" id="CAD8123584.1"/>
    </source>
</evidence>
<dbReference type="PANTHER" id="PTHR33706">
    <property type="entry name" value="MORN VARIANT REPEAT PROTEIN"/>
    <property type="match status" value="1"/>
</dbReference>
<proteinExistence type="predicted"/>
<organism evidence="1 2">
    <name type="scientific">Paramecium sonneborni</name>
    <dbReference type="NCBI Taxonomy" id="65129"/>
    <lineage>
        <taxon>Eukaryota</taxon>
        <taxon>Sar</taxon>
        <taxon>Alveolata</taxon>
        <taxon>Ciliophora</taxon>
        <taxon>Intramacronucleata</taxon>
        <taxon>Oligohymenophorea</taxon>
        <taxon>Peniculida</taxon>
        <taxon>Parameciidae</taxon>
        <taxon>Paramecium</taxon>
    </lineage>
</organism>
<protein>
    <submittedName>
        <fullName evidence="1">Uncharacterized protein</fullName>
    </submittedName>
</protein>
<accession>A0A8S1R893</accession>
<sequence length="353" mass="40761">MSGGGQYEVIEEISIKVGKWIELSDTFASDSQVGKYENGIKVGRWDIYNKKSQKNLKIGGGMYIQVGGESKKNGIWIELNEQFRYLSQVTLKGFYSAGKKVGKWKIFQPYINVEIIYQLSSGGGSYIEQGSFKFGSWCELSIGFSEQSQVVYVGDYQNGKKVGSWDIFYQEELIGGGQYEVIEEISIKVGKWIELSDNFSDYSQVIYVGEYQNGKKIGRWDIQVRMENEFNFQQMQILYEEVDEVSNKVGRWCELSIGFSEYSKVVYVGDYQNGKKVGRWDIFYKEELIGGGSYVQIEQGSIKNGSWSELDDYFDDDLQYINHGEYRMGKKVGTWIQIDLDYDNYYKETKYDI</sequence>
<dbReference type="PANTHER" id="PTHR33706:SF1">
    <property type="entry name" value="TPR REPEAT PROTEIN"/>
    <property type="match status" value="1"/>
</dbReference>
<dbReference type="EMBL" id="CAJJDN010000146">
    <property type="protein sequence ID" value="CAD8123584.1"/>
    <property type="molecule type" value="Genomic_DNA"/>
</dbReference>
<keyword evidence="2" id="KW-1185">Reference proteome</keyword>
<gene>
    <name evidence="1" type="ORF">PSON_ATCC_30995.1.T1460009</name>
</gene>
<dbReference type="Proteomes" id="UP000692954">
    <property type="component" value="Unassembled WGS sequence"/>
</dbReference>